<dbReference type="Proteomes" id="UP001310594">
    <property type="component" value="Unassembled WGS sequence"/>
</dbReference>
<dbReference type="InterPro" id="IPR018531">
    <property type="entry name" value="DUF1993"/>
</dbReference>
<organism evidence="1 2">
    <name type="scientific">Elasticomyces elasticus</name>
    <dbReference type="NCBI Taxonomy" id="574655"/>
    <lineage>
        <taxon>Eukaryota</taxon>
        <taxon>Fungi</taxon>
        <taxon>Dikarya</taxon>
        <taxon>Ascomycota</taxon>
        <taxon>Pezizomycotina</taxon>
        <taxon>Dothideomycetes</taxon>
        <taxon>Dothideomycetidae</taxon>
        <taxon>Mycosphaerellales</taxon>
        <taxon>Teratosphaeriaceae</taxon>
        <taxon>Elasticomyces</taxon>
    </lineage>
</organism>
<comment type="caution">
    <text evidence="1">The sequence shown here is derived from an EMBL/GenBank/DDBJ whole genome shotgun (WGS) entry which is preliminary data.</text>
</comment>
<gene>
    <name evidence="1" type="ORF">LTR97_008805</name>
</gene>
<dbReference type="InterPro" id="IPR034660">
    <property type="entry name" value="DinB/YfiT-like"/>
</dbReference>
<accession>A0AAN8A1I4</accession>
<dbReference type="Pfam" id="PF09351">
    <property type="entry name" value="DUF1993"/>
    <property type="match status" value="1"/>
</dbReference>
<dbReference type="PANTHER" id="PTHR36922:SF1">
    <property type="entry name" value="DUF1993 DOMAIN-CONTAINING PROTEIN"/>
    <property type="match status" value="1"/>
</dbReference>
<reference evidence="1" key="1">
    <citation type="submission" date="2023-08" db="EMBL/GenBank/DDBJ databases">
        <title>Black Yeasts Isolated from many extreme environments.</title>
        <authorList>
            <person name="Coleine C."/>
            <person name="Stajich J.E."/>
            <person name="Selbmann L."/>
        </authorList>
    </citation>
    <scope>NUCLEOTIDE SEQUENCE</scope>
    <source>
        <strain evidence="1">CCFEE 5810</strain>
    </source>
</reference>
<sequence>MTSLYQQTVPVFTKYLKNLSVIVGKGEQWAKQNGKTDEEVLAFRLHPEMRSLPYQVQSCCNTIKFMLPRIAGLEDRYFPDDEKTFSELQSRITTTIDLLASVPEHAFAGKENEQVLMESKIGTFKFTGQSYVSEFTLPNYLFHQATAYCILRHLGVDVGAMDMLGKDTFVKLE</sequence>
<dbReference type="EMBL" id="JAVRQU010000014">
    <property type="protein sequence ID" value="KAK5695299.1"/>
    <property type="molecule type" value="Genomic_DNA"/>
</dbReference>
<name>A0AAN8A1I4_9PEZI</name>
<dbReference type="SUPFAM" id="SSF109854">
    <property type="entry name" value="DinB/YfiT-like putative metalloenzymes"/>
    <property type="match status" value="1"/>
</dbReference>
<evidence type="ECO:0000313" key="1">
    <source>
        <dbReference type="EMBL" id="KAK5695299.1"/>
    </source>
</evidence>
<evidence type="ECO:0008006" key="3">
    <source>
        <dbReference type="Google" id="ProtNLM"/>
    </source>
</evidence>
<dbReference type="Gene3D" id="1.20.120.450">
    <property type="entry name" value="dinb family like domain"/>
    <property type="match status" value="1"/>
</dbReference>
<evidence type="ECO:0000313" key="2">
    <source>
        <dbReference type="Proteomes" id="UP001310594"/>
    </source>
</evidence>
<dbReference type="AlphaFoldDB" id="A0AAN8A1I4"/>
<dbReference type="PANTHER" id="PTHR36922">
    <property type="entry name" value="BLL2446 PROTEIN"/>
    <property type="match status" value="1"/>
</dbReference>
<protein>
    <recommendedName>
        <fullName evidence="3">DUF1993 domain-containing protein</fullName>
    </recommendedName>
</protein>
<proteinExistence type="predicted"/>